<evidence type="ECO:0000313" key="7">
    <source>
        <dbReference type="Proteomes" id="UP000517916"/>
    </source>
</evidence>
<keyword evidence="6" id="KW-0012">Acyltransferase</keyword>
<name>A0ABR6B9L2_9PSEU</name>
<comment type="caution">
    <text evidence="6">The sequence shown here is derived from an EMBL/GenBank/DDBJ whole genome shotgun (WGS) entry which is preliminary data.</text>
</comment>
<dbReference type="InterPro" id="IPR015422">
    <property type="entry name" value="PyrdxlP-dep_Trfase_small"/>
</dbReference>
<dbReference type="Proteomes" id="UP000517916">
    <property type="component" value="Unassembled WGS sequence"/>
</dbReference>
<accession>A0ABR6B9L2</accession>
<dbReference type="Gene3D" id="3.40.640.10">
    <property type="entry name" value="Type I PLP-dependent aspartate aminotransferase-like (Major domain)"/>
    <property type="match status" value="1"/>
</dbReference>
<evidence type="ECO:0000256" key="4">
    <source>
        <dbReference type="ARBA" id="ARBA00047715"/>
    </source>
</evidence>
<organism evidence="6 7">
    <name type="scientific">Kutzneria viridogrisea</name>
    <dbReference type="NCBI Taxonomy" id="47990"/>
    <lineage>
        <taxon>Bacteria</taxon>
        <taxon>Bacillati</taxon>
        <taxon>Actinomycetota</taxon>
        <taxon>Actinomycetes</taxon>
        <taxon>Pseudonocardiales</taxon>
        <taxon>Pseudonocardiaceae</taxon>
        <taxon>Kutzneria</taxon>
    </lineage>
</organism>
<dbReference type="InterPro" id="IPR004839">
    <property type="entry name" value="Aminotransferase_I/II_large"/>
</dbReference>
<dbReference type="InterPro" id="IPR015424">
    <property type="entry name" value="PyrdxlP-dep_Trfase"/>
</dbReference>
<dbReference type="EMBL" id="JACJID010000001">
    <property type="protein sequence ID" value="MBA8923422.1"/>
    <property type="molecule type" value="Genomic_DNA"/>
</dbReference>
<keyword evidence="3 6" id="KW-0808">Transferase</keyword>
<dbReference type="InterPro" id="IPR015421">
    <property type="entry name" value="PyrdxlP-dep_Trfase_major"/>
</dbReference>
<gene>
    <name evidence="6" type="ORF">BC739_000619</name>
</gene>
<evidence type="ECO:0000313" key="6">
    <source>
        <dbReference type="EMBL" id="MBA8923422.1"/>
    </source>
</evidence>
<sequence>MSTLDARLESGDREFSVRPGAPGRISMGHRELINMASCDYLGLARHPAVVRAAHDALDDWGLGTAAGRALSGTTVLHRDFERRLASWVGCEDAVLHSSCWAANAAVFATLTVLANQARRPLAVFSDRLNHASIIDGIRAQRSAVAHLVLYDHHAGLDDLRHGLTTVPTDAVKVIVTDGIFSMEGDQAPLRALRTLAEEYGALLVVDDSHGNGVVGPHGRGTAESQQLLGRIDVITGTLGKALGGAIGGFVAGPRALTSTLRSMSRPYTFSNNPPPSVVAGAHAALDVLAGHDSPLATLRTRVEQLRSGVIALQLPTWPGKHPIVPVVIGDEHAAQELSANMIRKGVFVTALTYPVVPRGAARLRLQVSAAHAESAIDHVLNVLADSGHA</sequence>
<evidence type="ECO:0000256" key="3">
    <source>
        <dbReference type="ARBA" id="ARBA00022679"/>
    </source>
</evidence>
<proteinExistence type="predicted"/>
<reference evidence="6 7" key="1">
    <citation type="submission" date="2020-08" db="EMBL/GenBank/DDBJ databases">
        <title>Genomic Encyclopedia of Archaeal and Bacterial Type Strains, Phase II (KMG-II): from individual species to whole genera.</title>
        <authorList>
            <person name="Goeker M."/>
        </authorList>
    </citation>
    <scope>NUCLEOTIDE SEQUENCE [LARGE SCALE GENOMIC DNA]</scope>
    <source>
        <strain evidence="6 7">DSM 43850</strain>
    </source>
</reference>
<keyword evidence="7" id="KW-1185">Reference proteome</keyword>
<comment type="cofactor">
    <cofactor evidence="1">
        <name>pyridoxal 5'-phosphate</name>
        <dbReference type="ChEBI" id="CHEBI:597326"/>
    </cofactor>
</comment>
<dbReference type="EC" id="2.3.1.47" evidence="2"/>
<dbReference type="InterPro" id="IPR050087">
    <property type="entry name" value="AON_synthase_class-II"/>
</dbReference>
<comment type="catalytic activity">
    <reaction evidence="4">
        <text>6-carboxyhexanoyl-[ACP] + L-alanine + H(+) = (8S)-8-amino-7-oxononanoate + holo-[ACP] + CO2</text>
        <dbReference type="Rhea" id="RHEA:42288"/>
        <dbReference type="Rhea" id="RHEA-COMP:9685"/>
        <dbReference type="Rhea" id="RHEA-COMP:9955"/>
        <dbReference type="ChEBI" id="CHEBI:15378"/>
        <dbReference type="ChEBI" id="CHEBI:16526"/>
        <dbReference type="ChEBI" id="CHEBI:57972"/>
        <dbReference type="ChEBI" id="CHEBI:64479"/>
        <dbReference type="ChEBI" id="CHEBI:78846"/>
        <dbReference type="ChEBI" id="CHEBI:149468"/>
        <dbReference type="EC" id="2.3.1.47"/>
    </reaction>
</comment>
<dbReference type="Pfam" id="PF00155">
    <property type="entry name" value="Aminotran_1_2"/>
    <property type="match status" value="1"/>
</dbReference>
<feature type="domain" description="Aminotransferase class I/classII large" evidence="5">
    <location>
        <begin position="31"/>
        <end position="382"/>
    </location>
</feature>
<dbReference type="RefSeq" id="WP_182836207.1">
    <property type="nucleotide sequence ID" value="NZ_BAAABQ010000063.1"/>
</dbReference>
<protein>
    <recommendedName>
        <fullName evidence="2">8-amino-7-oxononanoate synthase</fullName>
        <ecNumber evidence="2">2.3.1.47</ecNumber>
    </recommendedName>
</protein>
<evidence type="ECO:0000256" key="2">
    <source>
        <dbReference type="ARBA" id="ARBA00013187"/>
    </source>
</evidence>
<dbReference type="PANTHER" id="PTHR13693">
    <property type="entry name" value="CLASS II AMINOTRANSFERASE/8-AMINO-7-OXONONANOATE SYNTHASE"/>
    <property type="match status" value="1"/>
</dbReference>
<dbReference type="GO" id="GO:0008890">
    <property type="term" value="F:glycine C-acetyltransferase activity"/>
    <property type="evidence" value="ECO:0007669"/>
    <property type="project" value="UniProtKB-EC"/>
</dbReference>
<evidence type="ECO:0000259" key="5">
    <source>
        <dbReference type="Pfam" id="PF00155"/>
    </source>
</evidence>
<dbReference type="SUPFAM" id="SSF53383">
    <property type="entry name" value="PLP-dependent transferases"/>
    <property type="match status" value="1"/>
</dbReference>
<dbReference type="Gene3D" id="3.90.1150.10">
    <property type="entry name" value="Aspartate Aminotransferase, domain 1"/>
    <property type="match status" value="1"/>
</dbReference>
<evidence type="ECO:0000256" key="1">
    <source>
        <dbReference type="ARBA" id="ARBA00001933"/>
    </source>
</evidence>